<protein>
    <recommendedName>
        <fullName evidence="6">Calcium-binding protein</fullName>
    </recommendedName>
</protein>
<evidence type="ECO:0000313" key="4">
    <source>
        <dbReference type="EMBL" id="PTL58902.1"/>
    </source>
</evidence>
<evidence type="ECO:0000256" key="3">
    <source>
        <dbReference type="SAM" id="MobiDB-lite"/>
    </source>
</evidence>
<dbReference type="Gene3D" id="2.150.10.10">
    <property type="entry name" value="Serralysin-like metalloprotease, C-terminal"/>
    <property type="match status" value="1"/>
</dbReference>
<evidence type="ECO:0000256" key="2">
    <source>
        <dbReference type="ARBA" id="ARBA00022525"/>
    </source>
</evidence>
<dbReference type="Pfam" id="PF00353">
    <property type="entry name" value="HemolysinCabind"/>
    <property type="match status" value="2"/>
</dbReference>
<dbReference type="GO" id="GO:0005576">
    <property type="term" value="C:extracellular region"/>
    <property type="evidence" value="ECO:0007669"/>
    <property type="project" value="UniProtKB-SubCell"/>
</dbReference>
<comment type="subcellular location">
    <subcellularLocation>
        <location evidence="1">Secreted</location>
    </subcellularLocation>
</comment>
<name>A0A2T4UI28_9ACTN</name>
<gene>
    <name evidence="4" type="ORF">C7Y72_04160</name>
</gene>
<proteinExistence type="predicted"/>
<dbReference type="EMBL" id="PYYB01000001">
    <property type="protein sequence ID" value="PTL58902.1"/>
    <property type="molecule type" value="Genomic_DNA"/>
</dbReference>
<reference evidence="4 5" key="1">
    <citation type="submission" date="2018-03" db="EMBL/GenBank/DDBJ databases">
        <title>Aquarubrobacter algicola gen. nov., sp. nov., a novel actinobacterium isolated from shallow eutrophic lake during the end of cyanobacterial harmful algal blooms.</title>
        <authorList>
            <person name="Chun S.J."/>
        </authorList>
    </citation>
    <scope>NUCLEOTIDE SEQUENCE [LARGE SCALE GENOMIC DNA]</scope>
    <source>
        <strain evidence="4 5">Seoho-28</strain>
    </source>
</reference>
<dbReference type="GO" id="GO:0005509">
    <property type="term" value="F:calcium ion binding"/>
    <property type="evidence" value="ECO:0007669"/>
    <property type="project" value="InterPro"/>
</dbReference>
<feature type="region of interest" description="Disordered" evidence="3">
    <location>
        <begin position="77"/>
        <end position="97"/>
    </location>
</feature>
<keyword evidence="2" id="KW-0964">Secreted</keyword>
<dbReference type="InterPro" id="IPR050557">
    <property type="entry name" value="RTX_toxin/Mannuronan_C5-epim"/>
</dbReference>
<sequence length="178" mass="18318">MPCGDRRNSRADWRLEPSPVTRPRSRILAVLALLAALPAVAFATGIEGTPRDDLLRGSQQADTLTGLGGDDELRAFDGDDTLDGGPGDDRLLAGRGADTLVGGPGADRLIAGPGRDVLRGGPGSDVLAARDGEPDTIHCGPGGRDRATLDLVDVIADATPQRPDGACELVDRAPPKTG</sequence>
<dbReference type="PANTHER" id="PTHR38340">
    <property type="entry name" value="S-LAYER PROTEIN"/>
    <property type="match status" value="1"/>
</dbReference>
<dbReference type="InterPro" id="IPR001343">
    <property type="entry name" value="Hemolysn_Ca-bd"/>
</dbReference>
<dbReference type="InterPro" id="IPR018511">
    <property type="entry name" value="Hemolysin-typ_Ca-bd_CS"/>
</dbReference>
<accession>A0A2T4UI28</accession>
<dbReference type="InterPro" id="IPR011049">
    <property type="entry name" value="Serralysin-like_metalloprot_C"/>
</dbReference>
<dbReference type="PRINTS" id="PR00313">
    <property type="entry name" value="CABNDNGRPT"/>
</dbReference>
<evidence type="ECO:0000256" key="1">
    <source>
        <dbReference type="ARBA" id="ARBA00004613"/>
    </source>
</evidence>
<evidence type="ECO:0008006" key="6">
    <source>
        <dbReference type="Google" id="ProtNLM"/>
    </source>
</evidence>
<organism evidence="4 5">
    <name type="scientific">Paraconexibacter algicola</name>
    <dbReference type="NCBI Taxonomy" id="2133960"/>
    <lineage>
        <taxon>Bacteria</taxon>
        <taxon>Bacillati</taxon>
        <taxon>Actinomycetota</taxon>
        <taxon>Thermoleophilia</taxon>
        <taxon>Solirubrobacterales</taxon>
        <taxon>Paraconexibacteraceae</taxon>
        <taxon>Paraconexibacter</taxon>
    </lineage>
</organism>
<keyword evidence="5" id="KW-1185">Reference proteome</keyword>
<comment type="caution">
    <text evidence="4">The sequence shown here is derived from an EMBL/GenBank/DDBJ whole genome shotgun (WGS) entry which is preliminary data.</text>
</comment>
<evidence type="ECO:0000313" key="5">
    <source>
        <dbReference type="Proteomes" id="UP000240739"/>
    </source>
</evidence>
<dbReference type="AlphaFoldDB" id="A0A2T4UI28"/>
<dbReference type="Proteomes" id="UP000240739">
    <property type="component" value="Unassembled WGS sequence"/>
</dbReference>
<dbReference type="PROSITE" id="PS00330">
    <property type="entry name" value="HEMOLYSIN_CALCIUM"/>
    <property type="match status" value="2"/>
</dbReference>
<dbReference type="SUPFAM" id="SSF51120">
    <property type="entry name" value="beta-Roll"/>
    <property type="match status" value="1"/>
</dbReference>
<dbReference type="PANTHER" id="PTHR38340:SF1">
    <property type="entry name" value="S-LAYER PROTEIN"/>
    <property type="match status" value="1"/>
</dbReference>